<reference evidence="4" key="1">
    <citation type="journal article" date="2016" name="Nat. Genet.">
        <title>A high-quality carrot genome assembly provides new insights into carotenoid accumulation and asterid genome evolution.</title>
        <authorList>
            <person name="Iorizzo M."/>
            <person name="Ellison S."/>
            <person name="Senalik D."/>
            <person name="Zeng P."/>
            <person name="Satapoomin P."/>
            <person name="Huang J."/>
            <person name="Bowman M."/>
            <person name="Iovene M."/>
            <person name="Sanseverino W."/>
            <person name="Cavagnaro P."/>
            <person name="Yildiz M."/>
            <person name="Macko-Podgorni A."/>
            <person name="Moranska E."/>
            <person name="Grzebelus E."/>
            <person name="Grzebelus D."/>
            <person name="Ashrafi H."/>
            <person name="Zheng Z."/>
            <person name="Cheng S."/>
            <person name="Spooner D."/>
            <person name="Van Deynze A."/>
            <person name="Simon P."/>
        </authorList>
    </citation>
    <scope>NUCLEOTIDE SEQUENCE [LARGE SCALE GENOMIC DNA]</scope>
    <source>
        <tissue evidence="4">Leaf</tissue>
    </source>
</reference>
<feature type="region of interest" description="Disordered" evidence="2">
    <location>
        <begin position="280"/>
        <end position="337"/>
    </location>
</feature>
<dbReference type="PROSITE" id="PS50102">
    <property type="entry name" value="RRM"/>
    <property type="match status" value="1"/>
</dbReference>
<keyword evidence="1" id="KW-0694">RNA-binding</keyword>
<dbReference type="AlphaFoldDB" id="A0A175YGJ4"/>
<evidence type="ECO:0000313" key="6">
    <source>
        <dbReference type="Proteomes" id="UP000077755"/>
    </source>
</evidence>
<sequence>MKEEIKTQVLELKGILEPDVVKAVEKDSDTVLRYAVNQIARIRRLVDEKTLAGVMKGELAAEEKALEMLMLSPWEGPIVRFKEEHLQQRLEEGECKHLDFVKSNFRWVDENVCNLVEAGDLEGLRMASNQIHYKSMRGMEGQRNDFAGDIQDREKRVQQTGEEGWRLVERRKKSSKSQYTLFISGIPDPEKARIGEIWDYFNTVGGFSDIILPMKRGVRNRRYGFVKATSFQAAHRIMESLRYEVFHSRPLKIFFANEVGKKVQSKYENPDVREVKRINTSSQNKGKSEEVYQGRGKTIEGDAELHNETPSLPNRKDVNGDEGFKKQIEGDTPTRNPIPMIRNTNLEELSKRSVVCFSEYPLTGCILQDIIDELGIKEKFDFRDLKDWFIFPKDLKEEDFKIKRKALVEVRGLPCLAWMERNLKKITEEFGDWGWWENDLLSESVVSNPRIWIYTDNLRRISNIRWVKIGEVAHKILIYELEKEVIPSNRATQDKKSAESQIHIEKENEVEGDLIVNEVENSPLISSKTVVDETPSQHVKAPLEYKLSHSGDSRKRGNLILDLSKAEDKRPELVNLGDSSILEGSSQSTMCKFLRQIFINKPRRKRRRAPIRNPFDIGRCKLRKG</sequence>
<protein>
    <recommendedName>
        <fullName evidence="3">RRM domain-containing protein</fullName>
    </recommendedName>
</protein>
<dbReference type="Gramene" id="KZM82380">
    <property type="protein sequence ID" value="KZM82380"/>
    <property type="gene ID" value="DCAR_029949"/>
</dbReference>
<name>A0A175YGJ4_DAUCS</name>
<keyword evidence="6" id="KW-1185">Reference proteome</keyword>
<dbReference type="Proteomes" id="UP000077755">
    <property type="component" value="Chromosome 9"/>
</dbReference>
<proteinExistence type="predicted"/>
<evidence type="ECO:0000256" key="2">
    <source>
        <dbReference type="SAM" id="MobiDB-lite"/>
    </source>
</evidence>
<dbReference type="InterPro" id="IPR000504">
    <property type="entry name" value="RRM_dom"/>
</dbReference>
<dbReference type="GO" id="GO:0003723">
    <property type="term" value="F:RNA binding"/>
    <property type="evidence" value="ECO:0007669"/>
    <property type="project" value="UniProtKB-UniRule"/>
</dbReference>
<dbReference type="EMBL" id="CP093351">
    <property type="protein sequence ID" value="WOH15192.1"/>
    <property type="molecule type" value="Genomic_DNA"/>
</dbReference>
<dbReference type="SUPFAM" id="SSF54928">
    <property type="entry name" value="RNA-binding domain, RBD"/>
    <property type="match status" value="1"/>
</dbReference>
<evidence type="ECO:0000313" key="4">
    <source>
        <dbReference type="EMBL" id="KZM82380.1"/>
    </source>
</evidence>
<feature type="domain" description="RRM" evidence="3">
    <location>
        <begin position="179"/>
        <end position="258"/>
    </location>
</feature>
<dbReference type="SMART" id="SM00360">
    <property type="entry name" value="RRM"/>
    <property type="match status" value="1"/>
</dbReference>
<dbReference type="EMBL" id="LNRQ01000009">
    <property type="protein sequence ID" value="KZM82380.1"/>
    <property type="molecule type" value="Genomic_DNA"/>
</dbReference>
<dbReference type="InterPro" id="IPR035979">
    <property type="entry name" value="RBD_domain_sf"/>
</dbReference>
<organism evidence="4">
    <name type="scientific">Daucus carota subsp. sativus</name>
    <name type="common">Carrot</name>
    <dbReference type="NCBI Taxonomy" id="79200"/>
    <lineage>
        <taxon>Eukaryota</taxon>
        <taxon>Viridiplantae</taxon>
        <taxon>Streptophyta</taxon>
        <taxon>Embryophyta</taxon>
        <taxon>Tracheophyta</taxon>
        <taxon>Spermatophyta</taxon>
        <taxon>Magnoliopsida</taxon>
        <taxon>eudicotyledons</taxon>
        <taxon>Gunneridae</taxon>
        <taxon>Pentapetalae</taxon>
        <taxon>asterids</taxon>
        <taxon>campanulids</taxon>
        <taxon>Apiales</taxon>
        <taxon>Apiaceae</taxon>
        <taxon>Apioideae</taxon>
        <taxon>Scandiceae</taxon>
        <taxon>Daucinae</taxon>
        <taxon>Daucus</taxon>
        <taxon>Daucus sect. Daucus</taxon>
    </lineage>
</organism>
<evidence type="ECO:0000313" key="5">
    <source>
        <dbReference type="EMBL" id="WOH15192.1"/>
    </source>
</evidence>
<gene>
    <name evidence="4" type="ORF">DCAR_029949</name>
    <name evidence="5" type="ORF">DCAR_0934729</name>
</gene>
<feature type="compositionally biased region" description="Basic and acidic residues" evidence="2">
    <location>
        <begin position="286"/>
        <end position="307"/>
    </location>
</feature>
<reference evidence="5" key="2">
    <citation type="submission" date="2022-03" db="EMBL/GenBank/DDBJ databases">
        <title>Draft title - Genomic analysis of global carrot germplasm unveils the trajectory of domestication and the origin of high carotenoid orange carrot.</title>
        <authorList>
            <person name="Iorizzo M."/>
            <person name="Ellison S."/>
            <person name="Senalik D."/>
            <person name="Macko-Podgorni A."/>
            <person name="Grzebelus D."/>
            <person name="Bostan H."/>
            <person name="Rolling W."/>
            <person name="Curaba J."/>
            <person name="Simon P."/>
        </authorList>
    </citation>
    <scope>NUCLEOTIDE SEQUENCE</scope>
    <source>
        <tissue evidence="5">Leaf</tissue>
    </source>
</reference>
<dbReference type="Gene3D" id="3.30.70.330">
    <property type="match status" value="1"/>
</dbReference>
<accession>A0A175YGJ4</accession>
<evidence type="ECO:0000259" key="3">
    <source>
        <dbReference type="PROSITE" id="PS50102"/>
    </source>
</evidence>
<evidence type="ECO:0000256" key="1">
    <source>
        <dbReference type="PROSITE-ProRule" id="PRU00176"/>
    </source>
</evidence>
<dbReference type="CDD" id="cd00590">
    <property type="entry name" value="RRM_SF"/>
    <property type="match status" value="1"/>
</dbReference>
<feature type="compositionally biased region" description="Basic and acidic residues" evidence="2">
    <location>
        <begin position="314"/>
        <end position="329"/>
    </location>
</feature>
<dbReference type="InterPro" id="IPR012677">
    <property type="entry name" value="Nucleotide-bd_a/b_plait_sf"/>
</dbReference>